<dbReference type="OrthoDB" id="2309723at2759"/>
<dbReference type="SUPFAM" id="SSF47616">
    <property type="entry name" value="GST C-terminal domain-like"/>
    <property type="match status" value="1"/>
</dbReference>
<dbReference type="GeneID" id="106050200"/>
<comment type="subcellular location">
    <subcellularLocation>
        <location evidence="2">Cytoplasm</location>
        <location evidence="2">Cytosol</location>
    </subcellularLocation>
    <subcellularLocation>
        <location evidence="1">Nucleus</location>
    </subcellularLocation>
</comment>
<evidence type="ECO:0000256" key="6">
    <source>
        <dbReference type="SAM" id="MobiDB-lite"/>
    </source>
</evidence>
<evidence type="ECO:0000313" key="9">
    <source>
        <dbReference type="RefSeq" id="XP_055877075.1"/>
    </source>
</evidence>
<organism evidence="8 9">
    <name type="scientific">Biomphalaria glabrata</name>
    <name type="common">Bloodfluke planorb</name>
    <name type="synonym">Freshwater snail</name>
    <dbReference type="NCBI Taxonomy" id="6526"/>
    <lineage>
        <taxon>Eukaryota</taxon>
        <taxon>Metazoa</taxon>
        <taxon>Spiralia</taxon>
        <taxon>Lophotrochozoa</taxon>
        <taxon>Mollusca</taxon>
        <taxon>Gastropoda</taxon>
        <taxon>Heterobranchia</taxon>
        <taxon>Euthyneura</taxon>
        <taxon>Panpulmonata</taxon>
        <taxon>Hygrophila</taxon>
        <taxon>Lymnaeoidea</taxon>
        <taxon>Planorbidae</taxon>
        <taxon>Biomphalaria</taxon>
    </lineage>
</organism>
<dbReference type="Proteomes" id="UP001165740">
    <property type="component" value="Chromosome 2"/>
</dbReference>
<keyword evidence="3" id="KW-0963">Cytoplasm</keyword>
<feature type="region of interest" description="Disordered" evidence="6">
    <location>
        <begin position="161"/>
        <end position="185"/>
    </location>
</feature>
<dbReference type="GO" id="GO:0005634">
    <property type="term" value="C:nucleus"/>
    <property type="evidence" value="ECO:0007669"/>
    <property type="project" value="UniProtKB-SubCell"/>
</dbReference>
<sequence length="462" mass="50614">MGNILSRCAQNVRHALRTCSKKHPEDEAMLSTCDSEPLDKCQEPMFGPAMTNTLSRSGSQSSLVRLQDKMETVNCKIVSTTPKARLKLHPHISNKLDGYSSLVSSPEADVDHVVAKEKTLVDRESQTYSEELAGPETKSPAAILSKEYIVRTYSIQNATPSPATQAKFSPVHEATRKDSTANTPIANLEKRHDDVLKRLEQLQSSVSKLGEKYQVSKATEPAIQAKVLEGTRKPPPVTSQLIGSRGTSGSKPMFISGSVVDLVINVDPSKIPLSLIILCERLSEQYTVLKSTYSHSSVSGTVPDRLQNLLTSNGIKRGDSQVVINFVWKKVAYGPELIVDPTRQTPIQGEVNVARYLARLLNPSWDQDDIVRATQQDELLDLAQLQILEGNTKERAAAVKSLNSLLGKKTWLDGESPNIADICCWSAVQQSGQASGPPANVKKWLTSCSQHKFFETALSLLS</sequence>
<feature type="domain" description="AIMP2 thioredoxin-like" evidence="7">
    <location>
        <begin position="259"/>
        <end position="348"/>
    </location>
</feature>
<proteinExistence type="predicted"/>
<accession>A0A9W2ZQ29</accession>
<evidence type="ECO:0000259" key="7">
    <source>
        <dbReference type="Pfam" id="PF18569"/>
    </source>
</evidence>
<dbReference type="GO" id="GO:0005829">
    <property type="term" value="C:cytosol"/>
    <property type="evidence" value="ECO:0007669"/>
    <property type="project" value="UniProtKB-SubCell"/>
</dbReference>
<dbReference type="InterPro" id="IPR042360">
    <property type="entry name" value="AIMP2"/>
</dbReference>
<dbReference type="InterPro" id="IPR036282">
    <property type="entry name" value="Glutathione-S-Trfase_C_sf"/>
</dbReference>
<dbReference type="GO" id="GO:0006412">
    <property type="term" value="P:translation"/>
    <property type="evidence" value="ECO:0007669"/>
    <property type="project" value="UniProtKB-KW"/>
</dbReference>
<evidence type="ECO:0000256" key="2">
    <source>
        <dbReference type="ARBA" id="ARBA00004514"/>
    </source>
</evidence>
<evidence type="ECO:0000256" key="4">
    <source>
        <dbReference type="ARBA" id="ARBA00022917"/>
    </source>
</evidence>
<dbReference type="GO" id="GO:0017101">
    <property type="term" value="C:aminoacyl-tRNA synthetase multienzyme complex"/>
    <property type="evidence" value="ECO:0007669"/>
    <property type="project" value="InterPro"/>
</dbReference>
<evidence type="ECO:0000313" key="8">
    <source>
        <dbReference type="Proteomes" id="UP001165740"/>
    </source>
</evidence>
<protein>
    <submittedName>
        <fullName evidence="9">Aminoacyl tRNA synthase complex-interacting multifunctional protein 2-like</fullName>
    </submittedName>
</protein>
<reference evidence="9" key="1">
    <citation type="submission" date="2025-08" db="UniProtKB">
        <authorList>
            <consortium name="RefSeq"/>
        </authorList>
    </citation>
    <scope>IDENTIFICATION</scope>
</reference>
<dbReference type="PANTHER" id="PTHR13438">
    <property type="entry name" value="AMINOACYL TRNA SYNTHASE COMPLEX-INTERACTING MULTIFUNCTIONAL PROTEIN"/>
    <property type="match status" value="1"/>
</dbReference>
<dbReference type="OMA" id="IADICCW"/>
<keyword evidence="5" id="KW-0539">Nucleus</keyword>
<keyword evidence="4" id="KW-0648">Protein biosynthesis</keyword>
<dbReference type="PANTHER" id="PTHR13438:SF2">
    <property type="entry name" value="AMINOACYL TRNA SYNTHASE COMPLEX-INTERACTING MULTIFUNCTIONAL PROTEIN 2"/>
    <property type="match status" value="1"/>
</dbReference>
<dbReference type="AlphaFoldDB" id="A0A9W2ZQ29"/>
<keyword evidence="8" id="KW-1185">Reference proteome</keyword>
<name>A0A9W2ZQ29_BIOGL</name>
<dbReference type="Pfam" id="PF18569">
    <property type="entry name" value="Thioredoxin_16"/>
    <property type="match status" value="1"/>
</dbReference>
<evidence type="ECO:0000256" key="1">
    <source>
        <dbReference type="ARBA" id="ARBA00004123"/>
    </source>
</evidence>
<evidence type="ECO:0000256" key="5">
    <source>
        <dbReference type="ARBA" id="ARBA00023242"/>
    </source>
</evidence>
<dbReference type="Gene3D" id="1.20.1050.130">
    <property type="match status" value="1"/>
</dbReference>
<dbReference type="RefSeq" id="XP_055877075.1">
    <property type="nucleotide sequence ID" value="XM_056021100.1"/>
</dbReference>
<dbReference type="InterPro" id="IPR041503">
    <property type="entry name" value="AIMP2_thioredoxin"/>
</dbReference>
<evidence type="ECO:0000256" key="3">
    <source>
        <dbReference type="ARBA" id="ARBA00022490"/>
    </source>
</evidence>
<gene>
    <name evidence="9" type="primary">LOC106050200</name>
</gene>